<dbReference type="PANTHER" id="PTHR48105">
    <property type="entry name" value="THIOREDOXIN REDUCTASE 1-RELATED-RELATED"/>
    <property type="match status" value="1"/>
</dbReference>
<proteinExistence type="predicted"/>
<organism evidence="5">
    <name type="scientific">hydrothermal vent metagenome</name>
    <dbReference type="NCBI Taxonomy" id="652676"/>
    <lineage>
        <taxon>unclassified sequences</taxon>
        <taxon>metagenomes</taxon>
        <taxon>ecological metagenomes</taxon>
    </lineage>
</organism>
<feature type="domain" description="4Fe-4S ferredoxin-type" evidence="4">
    <location>
        <begin position="50"/>
        <end position="80"/>
    </location>
</feature>
<feature type="domain" description="4Fe-4S ferredoxin-type" evidence="4">
    <location>
        <begin position="81"/>
        <end position="110"/>
    </location>
</feature>
<dbReference type="GO" id="GO:0004791">
    <property type="term" value="F:thioredoxin-disulfide reductase (NADPH) activity"/>
    <property type="evidence" value="ECO:0007669"/>
    <property type="project" value="UniProtKB-EC"/>
</dbReference>
<accession>A0A3B1A4Z8</accession>
<dbReference type="Pfam" id="PF13738">
    <property type="entry name" value="Pyr_redox_3"/>
    <property type="match status" value="1"/>
</dbReference>
<dbReference type="InterPro" id="IPR017900">
    <property type="entry name" value="4Fe4S_Fe_S_CS"/>
</dbReference>
<dbReference type="EMBL" id="UOFS01000029">
    <property type="protein sequence ID" value="VAW96640.1"/>
    <property type="molecule type" value="Genomic_DNA"/>
</dbReference>
<keyword evidence="1" id="KW-0285">Flavoprotein</keyword>
<dbReference type="InterPro" id="IPR036188">
    <property type="entry name" value="FAD/NAD-bd_sf"/>
</dbReference>
<dbReference type="PROSITE" id="PS00198">
    <property type="entry name" value="4FE4S_FER_1"/>
    <property type="match status" value="1"/>
</dbReference>
<dbReference type="InterPro" id="IPR050097">
    <property type="entry name" value="Ferredoxin-NADP_redctase_2"/>
</dbReference>
<keyword evidence="3" id="KW-1133">Transmembrane helix</keyword>
<evidence type="ECO:0000256" key="2">
    <source>
        <dbReference type="ARBA" id="ARBA00023002"/>
    </source>
</evidence>
<keyword evidence="3" id="KW-0472">Membrane</keyword>
<dbReference type="AlphaFoldDB" id="A0A3B1A4Z8"/>
<dbReference type="Gene3D" id="3.30.70.20">
    <property type="match status" value="2"/>
</dbReference>
<keyword evidence="2 5" id="KW-0560">Oxidoreductase</keyword>
<dbReference type="PRINTS" id="PR00469">
    <property type="entry name" value="PNDRDTASEII"/>
</dbReference>
<dbReference type="Gene3D" id="3.50.50.60">
    <property type="entry name" value="FAD/NAD(P)-binding domain"/>
    <property type="match status" value="2"/>
</dbReference>
<gene>
    <name evidence="5" type="ORF">MNBD_GAMMA22-1028</name>
</gene>
<dbReference type="SUPFAM" id="SSF51905">
    <property type="entry name" value="FAD/NAD(P)-binding domain"/>
    <property type="match status" value="2"/>
</dbReference>
<dbReference type="InterPro" id="IPR017896">
    <property type="entry name" value="4Fe4S_Fe-S-bd"/>
</dbReference>
<name>A0A3B1A4Z8_9ZZZZ</name>
<reference evidence="5" key="1">
    <citation type="submission" date="2018-06" db="EMBL/GenBank/DDBJ databases">
        <authorList>
            <person name="Zhirakovskaya E."/>
        </authorList>
    </citation>
    <scope>NUCLEOTIDE SEQUENCE</scope>
</reference>
<protein>
    <submittedName>
        <fullName evidence="5">Thioredoxin reductase</fullName>
        <ecNumber evidence="5">1.8.1.9</ecNumber>
    </submittedName>
</protein>
<evidence type="ECO:0000313" key="5">
    <source>
        <dbReference type="EMBL" id="VAW96640.1"/>
    </source>
</evidence>
<sequence length="433" mass="46670">MDFNSLMWAVYAIPIIIITSFILGRKRNYNKTQKRLNDYIDAGMTEPASLHPVINTNRCVGCGACVPACPEGTIIGVIKGKAQLLNPTKCIGHGACKKACPFDAITLVFGTESRGVDIPDVGENFETNIPGLFIAGELGGMGLIRNAITQGTQAIGYVEKHGNSDNKELDVVIVGAGPSGFAATLGAHERKMKYKTFEQDSLGGTVYNFPRGKLVMTAPVVLPIIGTVKMFETTKEKLLELWDSVEKKTGIKINYREKMEDIEPNGKGYTVTTNKGSYETSTVLLTIGRRGSPRKLGVDGEEDEKVVYRLNDPADYKNKHVLIVGGGDSALEAATSIAEIEGSVVTISYRSPSFSRAKQKNQDNIKAMGESGELTVLMSSNVKGITPTEVEIEQEGEKSVIKNDGIIVCAGGILPTPFLKKIGIVVDTKFGTL</sequence>
<dbReference type="Pfam" id="PF13237">
    <property type="entry name" value="Fer4_10"/>
    <property type="match status" value="1"/>
</dbReference>
<dbReference type="SUPFAM" id="SSF54862">
    <property type="entry name" value="4Fe-4S ferredoxins"/>
    <property type="match status" value="1"/>
</dbReference>
<dbReference type="PRINTS" id="PR00368">
    <property type="entry name" value="FADPNR"/>
</dbReference>
<evidence type="ECO:0000256" key="3">
    <source>
        <dbReference type="SAM" id="Phobius"/>
    </source>
</evidence>
<feature type="transmembrane region" description="Helical" evidence="3">
    <location>
        <begin position="6"/>
        <end position="24"/>
    </location>
</feature>
<dbReference type="EC" id="1.8.1.9" evidence="5"/>
<dbReference type="PROSITE" id="PS51379">
    <property type="entry name" value="4FE4S_FER_2"/>
    <property type="match status" value="2"/>
</dbReference>
<evidence type="ECO:0000259" key="4">
    <source>
        <dbReference type="PROSITE" id="PS51379"/>
    </source>
</evidence>
<keyword evidence="3" id="KW-0812">Transmembrane</keyword>
<evidence type="ECO:0000256" key="1">
    <source>
        <dbReference type="ARBA" id="ARBA00022630"/>
    </source>
</evidence>